<keyword evidence="1" id="KW-0472">Membrane</keyword>
<keyword evidence="1" id="KW-0812">Transmembrane</keyword>
<sequence>MNHEISLVMWHLSKCGRKKKVFFPEMDPSRWNPHQLPSSSLLFLHHICIDPHQIPLNLSSPSLYLPIKLLITLFGFVLPLPFLVSQIFSIILTSPPPFALFLLCLPACSSVPFWVKAHFMLAPLPLPFSSCSSPVVSLLVLSSLTSVASGS</sequence>
<dbReference type="EMBL" id="JAHRIP010076047">
    <property type="protein sequence ID" value="MEQ2310780.1"/>
    <property type="molecule type" value="Genomic_DNA"/>
</dbReference>
<organism evidence="2 3">
    <name type="scientific">Ameca splendens</name>
    <dbReference type="NCBI Taxonomy" id="208324"/>
    <lineage>
        <taxon>Eukaryota</taxon>
        <taxon>Metazoa</taxon>
        <taxon>Chordata</taxon>
        <taxon>Craniata</taxon>
        <taxon>Vertebrata</taxon>
        <taxon>Euteleostomi</taxon>
        <taxon>Actinopterygii</taxon>
        <taxon>Neopterygii</taxon>
        <taxon>Teleostei</taxon>
        <taxon>Neoteleostei</taxon>
        <taxon>Acanthomorphata</taxon>
        <taxon>Ovalentaria</taxon>
        <taxon>Atherinomorphae</taxon>
        <taxon>Cyprinodontiformes</taxon>
        <taxon>Goodeidae</taxon>
        <taxon>Ameca</taxon>
    </lineage>
</organism>
<proteinExistence type="predicted"/>
<feature type="transmembrane region" description="Helical" evidence="1">
    <location>
        <begin position="69"/>
        <end position="92"/>
    </location>
</feature>
<feature type="transmembrane region" description="Helical" evidence="1">
    <location>
        <begin position="98"/>
        <end position="115"/>
    </location>
</feature>
<name>A0ABV0ZX98_9TELE</name>
<comment type="caution">
    <text evidence="2">The sequence shown here is derived from an EMBL/GenBank/DDBJ whole genome shotgun (WGS) entry which is preliminary data.</text>
</comment>
<evidence type="ECO:0000313" key="2">
    <source>
        <dbReference type="EMBL" id="MEQ2310780.1"/>
    </source>
</evidence>
<dbReference type="Proteomes" id="UP001469553">
    <property type="component" value="Unassembled WGS sequence"/>
</dbReference>
<gene>
    <name evidence="2" type="ORF">AMECASPLE_012747</name>
</gene>
<protein>
    <submittedName>
        <fullName evidence="2">Uncharacterized protein</fullName>
    </submittedName>
</protein>
<keyword evidence="3" id="KW-1185">Reference proteome</keyword>
<evidence type="ECO:0000256" key="1">
    <source>
        <dbReference type="SAM" id="Phobius"/>
    </source>
</evidence>
<reference evidence="2 3" key="1">
    <citation type="submission" date="2021-06" db="EMBL/GenBank/DDBJ databases">
        <authorList>
            <person name="Palmer J.M."/>
        </authorList>
    </citation>
    <scope>NUCLEOTIDE SEQUENCE [LARGE SCALE GENOMIC DNA]</scope>
    <source>
        <strain evidence="2 3">AS_MEX2019</strain>
        <tissue evidence="2">Muscle</tissue>
    </source>
</reference>
<evidence type="ECO:0000313" key="3">
    <source>
        <dbReference type="Proteomes" id="UP001469553"/>
    </source>
</evidence>
<accession>A0ABV0ZX98</accession>
<keyword evidence="1" id="KW-1133">Transmembrane helix</keyword>